<feature type="domain" description="C3H1-type" evidence="14">
    <location>
        <begin position="186"/>
        <end position="206"/>
    </location>
</feature>
<keyword evidence="6 11" id="KW-0862">Zinc</keyword>
<dbReference type="PANTHER" id="PTHR46297">
    <property type="entry name" value="ZINC FINGER CCCH-TYPE WITH G PATCH DOMAIN-CONTAINING PROTEIN"/>
    <property type="match status" value="1"/>
</dbReference>
<keyword evidence="9" id="KW-0804">Transcription</keyword>
<feature type="compositionally biased region" description="Acidic residues" evidence="13">
    <location>
        <begin position="120"/>
        <end position="140"/>
    </location>
</feature>
<feature type="compositionally biased region" description="Basic and acidic residues" evidence="13">
    <location>
        <begin position="487"/>
        <end position="503"/>
    </location>
</feature>
<evidence type="ECO:0000256" key="2">
    <source>
        <dbReference type="ARBA" id="ARBA00022414"/>
    </source>
</evidence>
<feature type="coiled-coil region" evidence="12">
    <location>
        <begin position="432"/>
        <end position="483"/>
    </location>
</feature>
<keyword evidence="7" id="KW-0805">Transcription regulation</keyword>
<evidence type="ECO:0000313" key="15">
    <source>
        <dbReference type="Ensembl" id="ENSNBRP00000028289.1"/>
    </source>
</evidence>
<dbReference type="InterPro" id="IPR000467">
    <property type="entry name" value="G_patch_dom"/>
</dbReference>
<evidence type="ECO:0000256" key="12">
    <source>
        <dbReference type="SAM" id="Coils"/>
    </source>
</evidence>
<evidence type="ECO:0000256" key="7">
    <source>
        <dbReference type="ARBA" id="ARBA00023015"/>
    </source>
</evidence>
<name>A0A3Q4N6R4_NEOBR</name>
<dbReference type="SMART" id="SM00443">
    <property type="entry name" value="G_patch"/>
    <property type="match status" value="1"/>
</dbReference>
<dbReference type="GO" id="GO:0008270">
    <property type="term" value="F:zinc ion binding"/>
    <property type="evidence" value="ECO:0007669"/>
    <property type="project" value="UniProtKB-KW"/>
</dbReference>
<keyword evidence="5 11" id="KW-0863">Zinc-finger</keyword>
<feature type="region of interest" description="Disordered" evidence="13">
    <location>
        <begin position="484"/>
        <end position="503"/>
    </location>
</feature>
<dbReference type="GO" id="GO:0005634">
    <property type="term" value="C:nucleus"/>
    <property type="evidence" value="ECO:0007669"/>
    <property type="project" value="UniProtKB-SubCell"/>
</dbReference>
<feature type="compositionally biased region" description="Basic and acidic residues" evidence="13">
    <location>
        <begin position="107"/>
        <end position="116"/>
    </location>
</feature>
<proteinExistence type="predicted"/>
<reference evidence="15" key="1">
    <citation type="submission" date="2025-08" db="UniProtKB">
        <authorList>
            <consortium name="Ensembl"/>
        </authorList>
    </citation>
    <scope>IDENTIFICATION</scope>
</reference>
<accession>A0A3Q4N6R4</accession>
<evidence type="ECO:0000256" key="5">
    <source>
        <dbReference type="ARBA" id="ARBA00022771"/>
    </source>
</evidence>
<evidence type="ECO:0000313" key="16">
    <source>
        <dbReference type="Proteomes" id="UP000261580"/>
    </source>
</evidence>
<dbReference type="CDD" id="cd20384">
    <property type="entry name" value="Tudor_ZGPAT"/>
    <property type="match status" value="1"/>
</dbReference>
<keyword evidence="12" id="KW-0175">Coiled coil</keyword>
<protein>
    <recommendedName>
        <fullName evidence="2">Zinc finger CCCH-type with G patch domain-containing protein</fullName>
    </recommendedName>
</protein>
<keyword evidence="3" id="KW-0678">Repressor</keyword>
<dbReference type="Bgee" id="ENSNBRG00000021521">
    <property type="expression patterns" value="Expressed in testis and 1 other cell type or tissue"/>
</dbReference>
<feature type="zinc finger region" description="C3H1-type" evidence="11">
    <location>
        <begin position="186"/>
        <end position="206"/>
    </location>
</feature>
<dbReference type="InterPro" id="IPR000571">
    <property type="entry name" value="Znf_CCCH"/>
</dbReference>
<evidence type="ECO:0000256" key="4">
    <source>
        <dbReference type="ARBA" id="ARBA00022723"/>
    </source>
</evidence>
<feature type="region of interest" description="Disordered" evidence="13">
    <location>
        <begin position="352"/>
        <end position="382"/>
    </location>
</feature>
<evidence type="ECO:0000256" key="13">
    <source>
        <dbReference type="SAM" id="MobiDB-lite"/>
    </source>
</evidence>
<keyword evidence="8" id="KW-0238">DNA-binding</keyword>
<dbReference type="PROSITE" id="PS50103">
    <property type="entry name" value="ZF_C3H1"/>
    <property type="match status" value="1"/>
</dbReference>
<keyword evidence="16" id="KW-1185">Reference proteome</keyword>
<dbReference type="Gene3D" id="2.30.30.140">
    <property type="match status" value="1"/>
</dbReference>
<evidence type="ECO:0000256" key="11">
    <source>
        <dbReference type="PROSITE-ProRule" id="PRU00723"/>
    </source>
</evidence>
<comment type="subcellular location">
    <subcellularLocation>
        <location evidence="1">Nucleus</location>
    </subcellularLocation>
</comment>
<evidence type="ECO:0000256" key="10">
    <source>
        <dbReference type="ARBA" id="ARBA00023242"/>
    </source>
</evidence>
<dbReference type="Gene3D" id="2.30.30.1190">
    <property type="match status" value="1"/>
</dbReference>
<feature type="region of interest" description="Disordered" evidence="13">
    <location>
        <begin position="98"/>
        <end position="147"/>
    </location>
</feature>
<evidence type="ECO:0000256" key="9">
    <source>
        <dbReference type="ARBA" id="ARBA00023163"/>
    </source>
</evidence>
<dbReference type="GO" id="GO:0001227">
    <property type="term" value="F:DNA-binding transcription repressor activity, RNA polymerase II-specific"/>
    <property type="evidence" value="ECO:0007669"/>
    <property type="project" value="TreeGrafter"/>
</dbReference>
<reference evidence="15" key="2">
    <citation type="submission" date="2025-09" db="UniProtKB">
        <authorList>
            <consortium name="Ensembl"/>
        </authorList>
    </citation>
    <scope>IDENTIFICATION</scope>
</reference>
<keyword evidence="10" id="KW-0539">Nucleus</keyword>
<dbReference type="GO" id="GO:0000978">
    <property type="term" value="F:RNA polymerase II cis-regulatory region sequence-specific DNA binding"/>
    <property type="evidence" value="ECO:0007669"/>
    <property type="project" value="TreeGrafter"/>
</dbReference>
<dbReference type="GeneTree" id="ENSGT00390000000732"/>
<keyword evidence="4 11" id="KW-0479">Metal-binding</keyword>
<dbReference type="PANTHER" id="PTHR46297:SF1">
    <property type="entry name" value="ZINC FINGER CCCH-TYPE WITH G PATCH DOMAIN-CONTAINING PROTEIN"/>
    <property type="match status" value="1"/>
</dbReference>
<dbReference type="Proteomes" id="UP000261580">
    <property type="component" value="Unassembled WGS sequence"/>
</dbReference>
<sequence length="503" mass="55253">MDEESLEAAIAAYGAQLQQVETALSAGLDPTQHSDLLKLKEDLCQLIELTEASLVSVRKSQLLASLEESSGLQVNASEAATDANGGLDAEFAAFYSELGESSGNSSDSKERTKDGGGGEVDYEEEEEEEEEEEDKEEEDALSGTKVRAPYRTTWGTLEYHNAMVVGAEPPDGDEAQVRVLYIYPTQKSMKPCPFYLEDKCRFQDNCFSHGEVVYVSELREFLDSDLSNLEEGSSCLARHEDGIWHPGKIKIDSGFYTVKFDSLLLKDAVVEADGVIPPLREDDPLSSESDSDDISANFGGWEAHTRGIGSKLMLKMGYEYGKLGKLQEGRVEPVTAVVLPKGKSLDQCAELTQRRTQSKAAKDGAQTGRPKRRRKPRVATRGGQTVFDFLNHKLGGKTAHPPEGGAVAPSAATGVEAYRGGKSTKRSLNVRLFQAAERVSQTEREIQKLSESLSRQAGDPSIVKQLEEKLSAARRLLVQQKAQELSIQREHKKADTHKKMTEF</sequence>
<dbReference type="AlphaFoldDB" id="A0A3Q4N6R4"/>
<evidence type="ECO:0000256" key="3">
    <source>
        <dbReference type="ARBA" id="ARBA00022491"/>
    </source>
</evidence>
<evidence type="ECO:0000256" key="8">
    <source>
        <dbReference type="ARBA" id="ARBA00023125"/>
    </source>
</evidence>
<evidence type="ECO:0000256" key="1">
    <source>
        <dbReference type="ARBA" id="ARBA00004123"/>
    </source>
</evidence>
<dbReference type="Ensembl" id="ENSNBRT00000029031.1">
    <property type="protein sequence ID" value="ENSNBRP00000028289.1"/>
    <property type="gene ID" value="ENSNBRG00000021521.1"/>
</dbReference>
<organism evidence="15 16">
    <name type="scientific">Neolamprologus brichardi</name>
    <name type="common">Fairy cichlid</name>
    <name type="synonym">Lamprologus brichardi</name>
    <dbReference type="NCBI Taxonomy" id="32507"/>
    <lineage>
        <taxon>Eukaryota</taxon>
        <taxon>Metazoa</taxon>
        <taxon>Chordata</taxon>
        <taxon>Craniata</taxon>
        <taxon>Vertebrata</taxon>
        <taxon>Euteleostomi</taxon>
        <taxon>Actinopterygii</taxon>
        <taxon>Neopterygii</taxon>
        <taxon>Teleostei</taxon>
        <taxon>Neoteleostei</taxon>
        <taxon>Acanthomorphata</taxon>
        <taxon>Ovalentaria</taxon>
        <taxon>Cichlomorphae</taxon>
        <taxon>Cichliformes</taxon>
        <taxon>Cichlidae</taxon>
        <taxon>African cichlids</taxon>
        <taxon>Pseudocrenilabrinae</taxon>
        <taxon>Lamprologini</taxon>
        <taxon>Neolamprologus</taxon>
    </lineage>
</organism>
<evidence type="ECO:0000259" key="14">
    <source>
        <dbReference type="PROSITE" id="PS50103"/>
    </source>
</evidence>
<feature type="compositionally biased region" description="Basic residues" evidence="13">
    <location>
        <begin position="369"/>
        <end position="378"/>
    </location>
</feature>
<dbReference type="Pfam" id="PF01585">
    <property type="entry name" value="G-patch"/>
    <property type="match status" value="1"/>
</dbReference>
<evidence type="ECO:0000256" key="6">
    <source>
        <dbReference type="ARBA" id="ARBA00022833"/>
    </source>
</evidence>